<evidence type="ECO:0000313" key="2">
    <source>
        <dbReference type="Proteomes" id="UP001054945"/>
    </source>
</evidence>
<organism evidence="1 2">
    <name type="scientific">Caerostris extrusa</name>
    <name type="common">Bark spider</name>
    <name type="synonym">Caerostris bankana</name>
    <dbReference type="NCBI Taxonomy" id="172846"/>
    <lineage>
        <taxon>Eukaryota</taxon>
        <taxon>Metazoa</taxon>
        <taxon>Ecdysozoa</taxon>
        <taxon>Arthropoda</taxon>
        <taxon>Chelicerata</taxon>
        <taxon>Arachnida</taxon>
        <taxon>Araneae</taxon>
        <taxon>Araneomorphae</taxon>
        <taxon>Entelegynae</taxon>
        <taxon>Araneoidea</taxon>
        <taxon>Araneidae</taxon>
        <taxon>Caerostris</taxon>
    </lineage>
</organism>
<comment type="caution">
    <text evidence="1">The sequence shown here is derived from an EMBL/GenBank/DDBJ whole genome shotgun (WGS) entry which is preliminary data.</text>
</comment>
<reference evidence="1 2" key="1">
    <citation type="submission" date="2021-06" db="EMBL/GenBank/DDBJ databases">
        <title>Caerostris extrusa draft genome.</title>
        <authorList>
            <person name="Kono N."/>
            <person name="Arakawa K."/>
        </authorList>
    </citation>
    <scope>NUCLEOTIDE SEQUENCE [LARGE SCALE GENOMIC DNA]</scope>
</reference>
<protein>
    <submittedName>
        <fullName evidence="1">Uncharacterized protein</fullName>
    </submittedName>
</protein>
<dbReference type="Proteomes" id="UP001054945">
    <property type="component" value="Unassembled WGS sequence"/>
</dbReference>
<name>A0AAV4MMM7_CAEEX</name>
<keyword evidence="2" id="KW-1185">Reference proteome</keyword>
<dbReference type="EMBL" id="BPLR01002429">
    <property type="protein sequence ID" value="GIX73585.1"/>
    <property type="molecule type" value="Genomic_DNA"/>
</dbReference>
<gene>
    <name evidence="1" type="ORF">CEXT_101381</name>
</gene>
<accession>A0AAV4MMM7</accession>
<evidence type="ECO:0000313" key="1">
    <source>
        <dbReference type="EMBL" id="GIX73585.1"/>
    </source>
</evidence>
<dbReference type="AlphaFoldDB" id="A0AAV4MMM7"/>
<sequence>MLKILPIKGGKNANGIPPKGSASVLDKMRQPIWMRDWVFIYVRGTYLNIIMRHGFPWQRTDDGQSCYITFGYLIKVMGWFATKLPMTDKS</sequence>
<proteinExistence type="predicted"/>